<keyword evidence="2" id="KW-1185">Reference proteome</keyword>
<reference evidence="1" key="1">
    <citation type="journal article" date="2023" name="G3 (Bethesda)">
        <title>A reference genome for the long-term kleptoplast-retaining sea slug Elysia crispata morphotype clarki.</title>
        <authorList>
            <person name="Eastman K.E."/>
            <person name="Pendleton A.L."/>
            <person name="Shaikh M.A."/>
            <person name="Suttiyut T."/>
            <person name="Ogas R."/>
            <person name="Tomko P."/>
            <person name="Gavelis G."/>
            <person name="Widhalm J.R."/>
            <person name="Wisecaver J.H."/>
        </authorList>
    </citation>
    <scope>NUCLEOTIDE SEQUENCE</scope>
    <source>
        <strain evidence="1">ECLA1</strain>
    </source>
</reference>
<evidence type="ECO:0000313" key="2">
    <source>
        <dbReference type="Proteomes" id="UP001283361"/>
    </source>
</evidence>
<organism evidence="1 2">
    <name type="scientific">Elysia crispata</name>
    <name type="common">lettuce slug</name>
    <dbReference type="NCBI Taxonomy" id="231223"/>
    <lineage>
        <taxon>Eukaryota</taxon>
        <taxon>Metazoa</taxon>
        <taxon>Spiralia</taxon>
        <taxon>Lophotrochozoa</taxon>
        <taxon>Mollusca</taxon>
        <taxon>Gastropoda</taxon>
        <taxon>Heterobranchia</taxon>
        <taxon>Euthyneura</taxon>
        <taxon>Panpulmonata</taxon>
        <taxon>Sacoglossa</taxon>
        <taxon>Placobranchoidea</taxon>
        <taxon>Plakobranchidae</taxon>
        <taxon>Elysia</taxon>
    </lineage>
</organism>
<dbReference type="Proteomes" id="UP001283361">
    <property type="component" value="Unassembled WGS sequence"/>
</dbReference>
<evidence type="ECO:0000313" key="1">
    <source>
        <dbReference type="EMBL" id="KAK3765150.1"/>
    </source>
</evidence>
<dbReference type="EMBL" id="JAWDGP010004345">
    <property type="protein sequence ID" value="KAK3765150.1"/>
    <property type="molecule type" value="Genomic_DNA"/>
</dbReference>
<proteinExistence type="predicted"/>
<gene>
    <name evidence="1" type="ORF">RRG08_027789</name>
</gene>
<dbReference type="AlphaFoldDB" id="A0AAE1DCQ5"/>
<protein>
    <submittedName>
        <fullName evidence="1">Uncharacterized protein</fullName>
    </submittedName>
</protein>
<name>A0AAE1DCQ5_9GAST</name>
<sequence length="141" mass="15656">MAGIPTRGHSKQCGEARYRTFLSPLPWITSTECTLSMSCTCSYKNGLTVGTTHIGTGNSLSQRRRKEKSEWAVLALELFVYFGPEGDGEGRALEKTDQLEVLREYETEHISGASQNPWTLLAQRPAKGDGHLFVTFRSDSL</sequence>
<accession>A0AAE1DCQ5</accession>
<comment type="caution">
    <text evidence="1">The sequence shown here is derived from an EMBL/GenBank/DDBJ whole genome shotgun (WGS) entry which is preliminary data.</text>
</comment>